<feature type="domain" description="C2H2-type" evidence="10">
    <location>
        <begin position="247"/>
        <end position="274"/>
    </location>
</feature>
<feature type="domain" description="C2H2-type" evidence="10">
    <location>
        <begin position="275"/>
        <end position="302"/>
    </location>
</feature>
<dbReference type="InterPro" id="IPR036236">
    <property type="entry name" value="Znf_C2H2_sf"/>
</dbReference>
<keyword evidence="7" id="KW-0539">Nucleus</keyword>
<feature type="region of interest" description="Disordered" evidence="9">
    <location>
        <begin position="28"/>
        <end position="62"/>
    </location>
</feature>
<dbReference type="KEGG" id="bbel:109485311"/>
<evidence type="ECO:0000313" key="11">
    <source>
        <dbReference type="Proteomes" id="UP000515135"/>
    </source>
</evidence>
<evidence type="ECO:0000256" key="2">
    <source>
        <dbReference type="ARBA" id="ARBA00022723"/>
    </source>
</evidence>
<feature type="domain" description="C2H2-type" evidence="10">
    <location>
        <begin position="303"/>
        <end position="331"/>
    </location>
</feature>
<keyword evidence="11" id="KW-1185">Reference proteome</keyword>
<evidence type="ECO:0000313" key="14">
    <source>
        <dbReference type="RefSeq" id="XP_019644413.1"/>
    </source>
</evidence>
<evidence type="ECO:0000259" key="10">
    <source>
        <dbReference type="PROSITE" id="PS50157"/>
    </source>
</evidence>
<dbReference type="SUPFAM" id="SSF57667">
    <property type="entry name" value="beta-beta-alpha zinc fingers"/>
    <property type="match status" value="2"/>
</dbReference>
<dbReference type="PANTHER" id="PTHR16515">
    <property type="entry name" value="PR DOMAIN ZINC FINGER PROTEIN"/>
    <property type="match status" value="1"/>
</dbReference>
<dbReference type="PROSITE" id="PS50157">
    <property type="entry name" value="ZINC_FINGER_C2H2_2"/>
    <property type="match status" value="4"/>
</dbReference>
<accession>A0A6P5AMY4</accession>
<dbReference type="PANTHER" id="PTHR16515:SF49">
    <property type="entry name" value="GASTRULA ZINC FINGER PROTEIN XLCGF49.1-LIKE-RELATED"/>
    <property type="match status" value="1"/>
</dbReference>
<dbReference type="GO" id="GO:0005634">
    <property type="term" value="C:nucleus"/>
    <property type="evidence" value="ECO:0007669"/>
    <property type="project" value="UniProtKB-SubCell"/>
</dbReference>
<evidence type="ECO:0000313" key="12">
    <source>
        <dbReference type="RefSeq" id="XP_019644410.1"/>
    </source>
</evidence>
<evidence type="ECO:0000256" key="3">
    <source>
        <dbReference type="ARBA" id="ARBA00022737"/>
    </source>
</evidence>
<dbReference type="GO" id="GO:0010468">
    <property type="term" value="P:regulation of gene expression"/>
    <property type="evidence" value="ECO:0007669"/>
    <property type="project" value="TreeGrafter"/>
</dbReference>
<dbReference type="Pfam" id="PF00096">
    <property type="entry name" value="zf-C2H2"/>
    <property type="match status" value="3"/>
</dbReference>
<reference evidence="12 13" key="1">
    <citation type="submission" date="2025-04" db="UniProtKB">
        <authorList>
            <consortium name="RefSeq"/>
        </authorList>
    </citation>
    <scope>IDENTIFICATION</scope>
    <source>
        <tissue evidence="12 13">Gonad</tissue>
    </source>
</reference>
<dbReference type="RefSeq" id="XP_019644412.1">
    <property type="nucleotide sequence ID" value="XM_019788853.1"/>
</dbReference>
<dbReference type="InterPro" id="IPR050331">
    <property type="entry name" value="Zinc_finger"/>
</dbReference>
<evidence type="ECO:0000256" key="7">
    <source>
        <dbReference type="ARBA" id="ARBA00023242"/>
    </source>
</evidence>
<evidence type="ECO:0000256" key="4">
    <source>
        <dbReference type="ARBA" id="ARBA00022771"/>
    </source>
</evidence>
<dbReference type="FunFam" id="3.30.160.60:FF:000446">
    <property type="entry name" value="Zinc finger protein"/>
    <property type="match status" value="1"/>
</dbReference>
<dbReference type="RefSeq" id="XP_019644413.1">
    <property type="nucleotide sequence ID" value="XM_019788854.1"/>
</dbReference>
<keyword evidence="4 8" id="KW-0863">Zinc-finger</keyword>
<feature type="domain" description="C2H2-type" evidence="10">
    <location>
        <begin position="215"/>
        <end position="242"/>
    </location>
</feature>
<dbReference type="AlphaFoldDB" id="A0A6P5AMY4"/>
<dbReference type="FunFam" id="3.30.160.60:FF:001450">
    <property type="entry name" value="zinc finger protein 774"/>
    <property type="match status" value="1"/>
</dbReference>
<gene>
    <name evidence="12 13 14" type="primary">LOC109485311</name>
</gene>
<keyword evidence="5" id="KW-0862">Zinc</keyword>
<evidence type="ECO:0000256" key="5">
    <source>
        <dbReference type="ARBA" id="ARBA00022833"/>
    </source>
</evidence>
<dbReference type="GO" id="GO:0003677">
    <property type="term" value="F:DNA binding"/>
    <property type="evidence" value="ECO:0007669"/>
    <property type="project" value="UniProtKB-KW"/>
</dbReference>
<dbReference type="GeneID" id="109485311"/>
<keyword evidence="3" id="KW-0677">Repeat</keyword>
<evidence type="ECO:0000256" key="8">
    <source>
        <dbReference type="PROSITE-ProRule" id="PRU00042"/>
    </source>
</evidence>
<dbReference type="RefSeq" id="XP_019644410.1">
    <property type="nucleotide sequence ID" value="XM_019788851.1"/>
</dbReference>
<dbReference type="SMART" id="SM00355">
    <property type="entry name" value="ZnF_C2H2"/>
    <property type="match status" value="5"/>
</dbReference>
<sequence>MSGVTPLDTSPSPSDQLAQVFFVPATNGAASGIENPSQGSQESLPRMSGQQGDVVASENTGGNPVLLTASDILQSLSLVPDSPAVSQDQQDLSVSSVTNTDTANPHVGPQDTVEITAKSIVILTPKGQGQVSFSNSQLADSQPAKELMVQGVPLNMQPIAATSVPCTTIATLPPGSIIVTLPHEMENQNVCNIMKLPGQEKSILGKKKQKKKGGVVCDVCSMEFTTRKNLLRHLQLHKADTEEDSRPACERCGRRFNQISDLKRHLHTHTGTEPYRCQLCGRGFLRHSDLSTHLRFHNKVKPFQCALCDKTYYQSGDLRRHIRRSHEQTKDLACPLCEKTCATERSLRTHLRAQHNTVLMPQRTGQLQAVEGSSVQKQAGKLV</sequence>
<evidence type="ECO:0000256" key="6">
    <source>
        <dbReference type="ARBA" id="ARBA00023125"/>
    </source>
</evidence>
<keyword evidence="2" id="KW-0479">Metal-binding</keyword>
<dbReference type="Gene3D" id="3.30.160.60">
    <property type="entry name" value="Classic Zinc Finger"/>
    <property type="match status" value="3"/>
</dbReference>
<comment type="subcellular location">
    <subcellularLocation>
        <location evidence="1">Nucleus</location>
    </subcellularLocation>
</comment>
<dbReference type="FunFam" id="3.30.160.60:FF:000690">
    <property type="entry name" value="Zinc finger protein 354C"/>
    <property type="match status" value="1"/>
</dbReference>
<keyword evidence="6" id="KW-0238">DNA-binding</keyword>
<name>A0A6P5AMY4_BRABE</name>
<evidence type="ECO:0000256" key="1">
    <source>
        <dbReference type="ARBA" id="ARBA00004123"/>
    </source>
</evidence>
<dbReference type="Proteomes" id="UP000515135">
    <property type="component" value="Unplaced"/>
</dbReference>
<protein>
    <submittedName>
        <fullName evidence="12 13">Zinc finger protein 672-like</fullName>
    </submittedName>
</protein>
<dbReference type="Pfam" id="PF12874">
    <property type="entry name" value="zf-met"/>
    <property type="match status" value="1"/>
</dbReference>
<evidence type="ECO:0000256" key="9">
    <source>
        <dbReference type="SAM" id="MobiDB-lite"/>
    </source>
</evidence>
<proteinExistence type="predicted"/>
<feature type="compositionally biased region" description="Polar residues" evidence="9">
    <location>
        <begin position="34"/>
        <end position="62"/>
    </location>
</feature>
<dbReference type="PROSITE" id="PS00028">
    <property type="entry name" value="ZINC_FINGER_C2H2_1"/>
    <property type="match status" value="5"/>
</dbReference>
<dbReference type="InterPro" id="IPR013087">
    <property type="entry name" value="Znf_C2H2_type"/>
</dbReference>
<organism evidence="11 13">
    <name type="scientific">Branchiostoma belcheri</name>
    <name type="common">Amphioxus</name>
    <dbReference type="NCBI Taxonomy" id="7741"/>
    <lineage>
        <taxon>Eukaryota</taxon>
        <taxon>Metazoa</taxon>
        <taxon>Chordata</taxon>
        <taxon>Cephalochordata</taxon>
        <taxon>Leptocardii</taxon>
        <taxon>Amphioxiformes</taxon>
        <taxon>Branchiostomatidae</taxon>
        <taxon>Branchiostoma</taxon>
    </lineage>
</organism>
<dbReference type="OrthoDB" id="6077919at2759"/>
<dbReference type="GO" id="GO:0008270">
    <property type="term" value="F:zinc ion binding"/>
    <property type="evidence" value="ECO:0007669"/>
    <property type="project" value="UniProtKB-KW"/>
</dbReference>
<evidence type="ECO:0000313" key="13">
    <source>
        <dbReference type="RefSeq" id="XP_019644412.1"/>
    </source>
</evidence>